<dbReference type="PANTHER" id="PTHR33327:SF3">
    <property type="entry name" value="RNA-DIRECTED DNA POLYMERASE"/>
    <property type="match status" value="1"/>
</dbReference>
<accession>A0A921ZMD4</accession>
<evidence type="ECO:0000313" key="4">
    <source>
        <dbReference type="Proteomes" id="UP000791440"/>
    </source>
</evidence>
<dbReference type="Pfam" id="PF23055">
    <property type="entry name" value="DUF7041"/>
    <property type="match status" value="1"/>
</dbReference>
<dbReference type="InterPro" id="IPR055469">
    <property type="entry name" value="DUF7041"/>
</dbReference>
<dbReference type="Proteomes" id="UP000791440">
    <property type="component" value="Unassembled WGS sequence"/>
</dbReference>
<feature type="compositionally biased region" description="Basic residues" evidence="1">
    <location>
        <begin position="217"/>
        <end position="232"/>
    </location>
</feature>
<name>A0A921ZMD4_MANSE</name>
<feature type="region of interest" description="Disordered" evidence="1">
    <location>
        <begin position="213"/>
        <end position="239"/>
    </location>
</feature>
<dbReference type="PANTHER" id="PTHR33327">
    <property type="entry name" value="ENDONUCLEASE"/>
    <property type="match status" value="1"/>
</dbReference>
<proteinExistence type="predicted"/>
<protein>
    <recommendedName>
        <fullName evidence="2">DUF7041 domain-containing protein</fullName>
    </recommendedName>
</protein>
<reference evidence="3" key="2">
    <citation type="submission" date="2020-12" db="EMBL/GenBank/DDBJ databases">
        <authorList>
            <person name="Kanost M."/>
        </authorList>
    </citation>
    <scope>NUCLEOTIDE SEQUENCE</scope>
</reference>
<evidence type="ECO:0000256" key="1">
    <source>
        <dbReference type="SAM" id="MobiDB-lite"/>
    </source>
</evidence>
<reference evidence="3" key="1">
    <citation type="journal article" date="2016" name="Insect Biochem. Mol. Biol.">
        <title>Multifaceted biological insights from a draft genome sequence of the tobacco hornworm moth, Manduca sexta.</title>
        <authorList>
            <person name="Kanost M.R."/>
            <person name="Arrese E.L."/>
            <person name="Cao X."/>
            <person name="Chen Y.R."/>
            <person name="Chellapilla S."/>
            <person name="Goldsmith M.R."/>
            <person name="Grosse-Wilde E."/>
            <person name="Heckel D.G."/>
            <person name="Herndon N."/>
            <person name="Jiang H."/>
            <person name="Papanicolaou A."/>
            <person name="Qu J."/>
            <person name="Soulages J.L."/>
            <person name="Vogel H."/>
            <person name="Walters J."/>
            <person name="Waterhouse R.M."/>
            <person name="Ahn S.J."/>
            <person name="Almeida F.C."/>
            <person name="An C."/>
            <person name="Aqrawi P."/>
            <person name="Bretschneider A."/>
            <person name="Bryant W.B."/>
            <person name="Bucks S."/>
            <person name="Chao H."/>
            <person name="Chevignon G."/>
            <person name="Christen J.M."/>
            <person name="Clarke D.F."/>
            <person name="Dittmer N.T."/>
            <person name="Ferguson L.C.F."/>
            <person name="Garavelou S."/>
            <person name="Gordon K.H.J."/>
            <person name="Gunaratna R.T."/>
            <person name="Han Y."/>
            <person name="Hauser F."/>
            <person name="He Y."/>
            <person name="Heidel-Fischer H."/>
            <person name="Hirsh A."/>
            <person name="Hu Y."/>
            <person name="Jiang H."/>
            <person name="Kalra D."/>
            <person name="Klinner C."/>
            <person name="Konig C."/>
            <person name="Kovar C."/>
            <person name="Kroll A.R."/>
            <person name="Kuwar S.S."/>
            <person name="Lee S.L."/>
            <person name="Lehman R."/>
            <person name="Li K."/>
            <person name="Li Z."/>
            <person name="Liang H."/>
            <person name="Lovelace S."/>
            <person name="Lu Z."/>
            <person name="Mansfield J.H."/>
            <person name="McCulloch K.J."/>
            <person name="Mathew T."/>
            <person name="Morton B."/>
            <person name="Muzny D.M."/>
            <person name="Neunemann D."/>
            <person name="Ongeri F."/>
            <person name="Pauchet Y."/>
            <person name="Pu L.L."/>
            <person name="Pyrousis I."/>
            <person name="Rao X.J."/>
            <person name="Redding A."/>
            <person name="Roesel C."/>
            <person name="Sanchez-Gracia A."/>
            <person name="Schaack S."/>
            <person name="Shukla A."/>
            <person name="Tetreau G."/>
            <person name="Wang Y."/>
            <person name="Xiong G.H."/>
            <person name="Traut W."/>
            <person name="Walsh T.K."/>
            <person name="Worley K.C."/>
            <person name="Wu D."/>
            <person name="Wu W."/>
            <person name="Wu Y.Q."/>
            <person name="Zhang X."/>
            <person name="Zou Z."/>
            <person name="Zucker H."/>
            <person name="Briscoe A.D."/>
            <person name="Burmester T."/>
            <person name="Clem R.J."/>
            <person name="Feyereisen R."/>
            <person name="Grimmelikhuijzen C.J.P."/>
            <person name="Hamodrakas S.J."/>
            <person name="Hansson B.S."/>
            <person name="Huguet E."/>
            <person name="Jermiin L.S."/>
            <person name="Lan Q."/>
            <person name="Lehman H.K."/>
            <person name="Lorenzen M."/>
            <person name="Merzendorfer H."/>
            <person name="Michalopoulos I."/>
            <person name="Morton D.B."/>
            <person name="Muthukrishnan S."/>
            <person name="Oakeshott J.G."/>
            <person name="Palmer W."/>
            <person name="Park Y."/>
            <person name="Passarelli A.L."/>
            <person name="Rozas J."/>
            <person name="Schwartz L.M."/>
            <person name="Smith W."/>
            <person name="Southgate A."/>
            <person name="Vilcinskas A."/>
            <person name="Vogt R."/>
            <person name="Wang P."/>
            <person name="Werren J."/>
            <person name="Yu X.Q."/>
            <person name="Zhou J.J."/>
            <person name="Brown S.J."/>
            <person name="Scherer S.E."/>
            <person name="Richards S."/>
            <person name="Blissard G.W."/>
        </authorList>
    </citation>
    <scope>NUCLEOTIDE SEQUENCE</scope>
</reference>
<evidence type="ECO:0000259" key="2">
    <source>
        <dbReference type="Pfam" id="PF23055"/>
    </source>
</evidence>
<gene>
    <name evidence="3" type="ORF">O3G_MSEX012022</name>
</gene>
<dbReference type="EMBL" id="JH668675">
    <property type="protein sequence ID" value="KAG6460500.1"/>
    <property type="molecule type" value="Genomic_DNA"/>
</dbReference>
<comment type="caution">
    <text evidence="3">The sequence shown here is derived from an EMBL/GenBank/DDBJ whole genome shotgun (WGS) entry which is preliminary data.</text>
</comment>
<dbReference type="AlphaFoldDB" id="A0A921ZMD4"/>
<organism evidence="3 4">
    <name type="scientific">Manduca sexta</name>
    <name type="common">Tobacco hawkmoth</name>
    <name type="synonym">Tobacco hornworm</name>
    <dbReference type="NCBI Taxonomy" id="7130"/>
    <lineage>
        <taxon>Eukaryota</taxon>
        <taxon>Metazoa</taxon>
        <taxon>Ecdysozoa</taxon>
        <taxon>Arthropoda</taxon>
        <taxon>Hexapoda</taxon>
        <taxon>Insecta</taxon>
        <taxon>Pterygota</taxon>
        <taxon>Neoptera</taxon>
        <taxon>Endopterygota</taxon>
        <taxon>Lepidoptera</taxon>
        <taxon>Glossata</taxon>
        <taxon>Ditrysia</taxon>
        <taxon>Bombycoidea</taxon>
        <taxon>Sphingidae</taxon>
        <taxon>Sphinginae</taxon>
        <taxon>Sphingini</taxon>
        <taxon>Manduca</taxon>
    </lineage>
</organism>
<sequence>MASEDKQDCSTKCAESCRVGIRVPPFYPEKPALWFAQLEAQFALSNITSDTTKYYHTISQLDPQYAVEVEDVISTPPAAGKYDKLKVELIRRLSDSRDKKIKQLLSHEELGDRKPSQFARHLQNLAGPGVPDDFLRSIWTSRLPQTTQSIIASQPKASLEELADLADRIHDVVTPNMQVASTSSQVPAGNNDVAVMDKKIAMLTDEVRMLAAEVRRSRPTQRARSQTRRPRSSTRSQSNYRRYPQCWYHQKFGDKARRCIKPCDFAGKVPGDR</sequence>
<feature type="domain" description="DUF7041" evidence="2">
    <location>
        <begin position="23"/>
        <end position="105"/>
    </location>
</feature>
<keyword evidence="4" id="KW-1185">Reference proteome</keyword>
<evidence type="ECO:0000313" key="3">
    <source>
        <dbReference type="EMBL" id="KAG6460500.1"/>
    </source>
</evidence>